<gene>
    <name evidence="2" type="ORF">IM311_19585</name>
</gene>
<dbReference type="RefSeq" id="WP_193355213.1">
    <property type="nucleotide sequence ID" value="NZ_JADBRO010000025.1"/>
</dbReference>
<accession>A0ABR9QBQ5</accession>
<keyword evidence="1" id="KW-0812">Transmembrane</keyword>
<feature type="transmembrane region" description="Helical" evidence="1">
    <location>
        <begin position="14"/>
        <end position="35"/>
    </location>
</feature>
<sequence>MNEWLLKDELWKTIVAALPVIAALWKTCEYIYQFFRSGKILKLRNYYKEYGEHLESEDKKFITNLLRKKIMTQLIGVSNDSTRNKLLYIANRCDLNLTKRRLVNLSRYLKFNGKYFYFSIDKSYKKKRVMAWVASVGYLAYALAPVKIYYDGALTLPQVLLVIFFSVVCVFLSFFLMGAYPSAKTIQGLNGKMLKVEGSKYSDR</sequence>
<dbReference type="Proteomes" id="UP001296720">
    <property type="component" value="Unassembled WGS sequence"/>
</dbReference>
<evidence type="ECO:0000313" key="2">
    <source>
        <dbReference type="EMBL" id="MBE4856270.1"/>
    </source>
</evidence>
<feature type="transmembrane region" description="Helical" evidence="1">
    <location>
        <begin position="129"/>
        <end position="150"/>
    </location>
</feature>
<feature type="transmembrane region" description="Helical" evidence="1">
    <location>
        <begin position="156"/>
        <end position="180"/>
    </location>
</feature>
<keyword evidence="1" id="KW-1133">Transmembrane helix</keyword>
<organism evidence="2 3">
    <name type="scientific">Enterobacter pasteurii</name>
    <dbReference type="NCBI Taxonomy" id="3029761"/>
    <lineage>
        <taxon>Bacteria</taxon>
        <taxon>Pseudomonadati</taxon>
        <taxon>Pseudomonadota</taxon>
        <taxon>Gammaproteobacteria</taxon>
        <taxon>Enterobacterales</taxon>
        <taxon>Enterobacteriaceae</taxon>
        <taxon>Enterobacter</taxon>
        <taxon>Enterobacter cloacae complex</taxon>
    </lineage>
</organism>
<protein>
    <submittedName>
        <fullName evidence="2">Uncharacterized protein</fullName>
    </submittedName>
</protein>
<keyword evidence="3" id="KW-1185">Reference proteome</keyword>
<reference evidence="2 3" key="1">
    <citation type="submission" date="2020-10" db="EMBL/GenBank/DDBJ databases">
        <title>High risk of septic shock deaths with Enterobacter bugandensis among Enterobacter cloacae complex isolates that physiologically colonize newborns in neonatal intensive care unit bis.</title>
        <authorList>
            <person name="Girlich D."/>
            <person name="Ouzani S."/>
            <person name="Emeraud C."/>
            <person name="Bonnin R.A."/>
            <person name="Gauthier L."/>
            <person name="Le Sache N."/>
            <person name="Mokhtari M."/>
            <person name="Langlois I."/>
            <person name="Begasse C."/>
            <person name="Arangia N."/>
            <person name="Fournier S."/>
            <person name="Fortineau N."/>
            <person name="Naas T."/>
            <person name="Dortet L."/>
        </authorList>
    </citation>
    <scope>NUCLEOTIDE SEQUENCE [LARGE SCALE GENOMIC DNA]</scope>
    <source>
        <strain evidence="2 3">P40RS</strain>
    </source>
</reference>
<evidence type="ECO:0000313" key="3">
    <source>
        <dbReference type="Proteomes" id="UP001296720"/>
    </source>
</evidence>
<evidence type="ECO:0000256" key="1">
    <source>
        <dbReference type="SAM" id="Phobius"/>
    </source>
</evidence>
<dbReference type="EMBL" id="JADBRO010000025">
    <property type="protein sequence ID" value="MBE4856270.1"/>
    <property type="molecule type" value="Genomic_DNA"/>
</dbReference>
<name>A0ABR9QBQ5_9ENTR</name>
<comment type="caution">
    <text evidence="2">The sequence shown here is derived from an EMBL/GenBank/DDBJ whole genome shotgun (WGS) entry which is preliminary data.</text>
</comment>
<proteinExistence type="predicted"/>
<keyword evidence="1" id="KW-0472">Membrane</keyword>